<dbReference type="RefSeq" id="XP_041188117.1">
    <property type="nucleotide sequence ID" value="XM_041343980.1"/>
</dbReference>
<accession>A0A9P7E0H6</accession>
<reference evidence="2" key="1">
    <citation type="journal article" date="2020" name="New Phytol.">
        <title>Comparative genomics reveals dynamic genome evolution in host specialist ectomycorrhizal fungi.</title>
        <authorList>
            <person name="Lofgren L.A."/>
            <person name="Nguyen N.H."/>
            <person name="Vilgalys R."/>
            <person name="Ruytinx J."/>
            <person name="Liao H.L."/>
            <person name="Branco S."/>
            <person name="Kuo A."/>
            <person name="LaButti K."/>
            <person name="Lipzen A."/>
            <person name="Andreopoulos W."/>
            <person name="Pangilinan J."/>
            <person name="Riley R."/>
            <person name="Hundley H."/>
            <person name="Na H."/>
            <person name="Barry K."/>
            <person name="Grigoriev I.V."/>
            <person name="Stajich J.E."/>
            <person name="Kennedy P.G."/>
        </authorList>
    </citation>
    <scope>NUCLEOTIDE SEQUENCE</scope>
    <source>
        <strain evidence="2">MN1</strain>
    </source>
</reference>
<keyword evidence="3" id="KW-1185">Reference proteome</keyword>
<dbReference type="EMBL" id="JABBWG010000043">
    <property type="protein sequence ID" value="KAG1807514.1"/>
    <property type="molecule type" value="Genomic_DNA"/>
</dbReference>
<dbReference type="Proteomes" id="UP000807769">
    <property type="component" value="Unassembled WGS sequence"/>
</dbReference>
<feature type="region of interest" description="Disordered" evidence="1">
    <location>
        <begin position="19"/>
        <end position="86"/>
    </location>
</feature>
<feature type="compositionally biased region" description="Polar residues" evidence="1">
    <location>
        <begin position="24"/>
        <end position="40"/>
    </location>
</feature>
<gene>
    <name evidence="2" type="ORF">BJ212DRAFT_750620</name>
</gene>
<feature type="compositionally biased region" description="Acidic residues" evidence="1">
    <location>
        <begin position="125"/>
        <end position="134"/>
    </location>
</feature>
<protein>
    <submittedName>
        <fullName evidence="2">Uncharacterized protein</fullName>
    </submittedName>
</protein>
<feature type="region of interest" description="Disordered" evidence="1">
    <location>
        <begin position="119"/>
        <end position="157"/>
    </location>
</feature>
<evidence type="ECO:0000256" key="1">
    <source>
        <dbReference type="SAM" id="MobiDB-lite"/>
    </source>
</evidence>
<feature type="compositionally biased region" description="Low complexity" evidence="1">
    <location>
        <begin position="138"/>
        <end position="150"/>
    </location>
</feature>
<feature type="compositionally biased region" description="Low complexity" evidence="1">
    <location>
        <begin position="42"/>
        <end position="71"/>
    </location>
</feature>
<feature type="compositionally biased region" description="Polar residues" evidence="1">
    <location>
        <begin position="72"/>
        <end position="86"/>
    </location>
</feature>
<proteinExistence type="predicted"/>
<evidence type="ECO:0000313" key="3">
    <source>
        <dbReference type="Proteomes" id="UP000807769"/>
    </source>
</evidence>
<sequence length="220" mass="23644">MAIPANAYYILDSHPASHYGLDPPNSSGSTNSARSQSASVKSELSSSPYLDLSPSPPHTFSFHFPSSASAPNSTAQINHNFTTTSNTLPDRPYYRFGSMAHPEDAWLSKRSTNSALDLNSLSFPDEYDDGDELPDPPGSSGAPATSSGYSDRVVRRRSSKGTVPVRLKYLFSPCLIIRQLAINAAKANVNASAQEMARLVKAASCWGRVSLPNSTRLTTC</sequence>
<dbReference type="AlphaFoldDB" id="A0A9P7E0H6"/>
<name>A0A9P7E0H6_9AGAM</name>
<dbReference type="GeneID" id="64637996"/>
<organism evidence="2 3">
    <name type="scientific">Suillus subaureus</name>
    <dbReference type="NCBI Taxonomy" id="48587"/>
    <lineage>
        <taxon>Eukaryota</taxon>
        <taxon>Fungi</taxon>
        <taxon>Dikarya</taxon>
        <taxon>Basidiomycota</taxon>
        <taxon>Agaricomycotina</taxon>
        <taxon>Agaricomycetes</taxon>
        <taxon>Agaricomycetidae</taxon>
        <taxon>Boletales</taxon>
        <taxon>Suillineae</taxon>
        <taxon>Suillaceae</taxon>
        <taxon>Suillus</taxon>
    </lineage>
</organism>
<comment type="caution">
    <text evidence="2">The sequence shown here is derived from an EMBL/GenBank/DDBJ whole genome shotgun (WGS) entry which is preliminary data.</text>
</comment>
<evidence type="ECO:0000313" key="2">
    <source>
        <dbReference type="EMBL" id="KAG1807514.1"/>
    </source>
</evidence>